<evidence type="ECO:0000256" key="1">
    <source>
        <dbReference type="SAM" id="SignalP"/>
    </source>
</evidence>
<evidence type="ECO:0000313" key="3">
    <source>
        <dbReference type="EMBL" id="SDE70246.1"/>
    </source>
</evidence>
<dbReference type="OrthoDB" id="6306524at2"/>
<sequence length="203" mass="22178">MRRVQGWAVAAALMMASPALAYKLVPHGVRVAVAKSALTVQPPIDWNRMQSRPGRNAEAWTLDGMPLNEVTFYGGIADGQTLFREVDKKRTPLPRFGATMLASDVVQLFESSYRLAGGSALFSVDDVAPATFAGRKGFRFAYSFTLKDEEVKRRGEAMGAIVDGRLYLISFEAPAIHYYERNLADYRALAGTAQLPGASVKVS</sequence>
<feature type="signal peptide" evidence="1">
    <location>
        <begin position="1"/>
        <end position="21"/>
    </location>
</feature>
<organism evidence="3 4">
    <name type="scientific">Sphingomonas carotinifaciens</name>
    <dbReference type="NCBI Taxonomy" id="1166323"/>
    <lineage>
        <taxon>Bacteria</taxon>
        <taxon>Pseudomonadati</taxon>
        <taxon>Pseudomonadota</taxon>
        <taxon>Alphaproteobacteria</taxon>
        <taxon>Sphingomonadales</taxon>
        <taxon>Sphingomonadaceae</taxon>
        <taxon>Sphingomonas</taxon>
    </lineage>
</organism>
<reference evidence="2 5" key="2">
    <citation type="submission" date="2019-12" db="EMBL/GenBank/DDBJ databases">
        <authorList>
            <person name="Zheng J."/>
        </authorList>
    </citation>
    <scope>NUCLEOTIDE SEQUENCE [LARGE SCALE GENOMIC DNA]</scope>
    <source>
        <strain evidence="2 5">DSM 27347</strain>
    </source>
</reference>
<feature type="chain" id="PRO_5036019070" evidence="1">
    <location>
        <begin position="22"/>
        <end position="203"/>
    </location>
</feature>
<reference evidence="3 4" key="1">
    <citation type="submission" date="2016-10" db="EMBL/GenBank/DDBJ databases">
        <authorList>
            <person name="Varghese N."/>
            <person name="Submissions S."/>
        </authorList>
    </citation>
    <scope>NUCLEOTIDE SEQUENCE [LARGE SCALE GENOMIC DNA]</scope>
    <source>
        <strain evidence="3 4">S7-754</strain>
    </source>
</reference>
<protein>
    <submittedName>
        <fullName evidence="3">Uncharacterized protein</fullName>
    </submittedName>
</protein>
<proteinExistence type="predicted"/>
<dbReference type="EMBL" id="FNBI01000001">
    <property type="protein sequence ID" value="SDE70246.1"/>
    <property type="molecule type" value="Genomic_DNA"/>
</dbReference>
<gene>
    <name evidence="2" type="ORF">GQR91_16655</name>
    <name evidence="3" type="ORF">SAMN05216557_101211</name>
</gene>
<name>A0A1G7F3B7_9SPHN</name>
<dbReference type="AlphaFoldDB" id="A0A1G7F3B7"/>
<evidence type="ECO:0000313" key="2">
    <source>
        <dbReference type="EMBL" id="MWC45247.1"/>
    </source>
</evidence>
<dbReference type="Proteomes" id="UP000436801">
    <property type="component" value="Unassembled WGS sequence"/>
</dbReference>
<evidence type="ECO:0000313" key="4">
    <source>
        <dbReference type="Proteomes" id="UP000323502"/>
    </source>
</evidence>
<dbReference type="RefSeq" id="WP_149680835.1">
    <property type="nucleotide sequence ID" value="NZ_FNBI01000001.1"/>
</dbReference>
<keyword evidence="1" id="KW-0732">Signal</keyword>
<accession>A0A1G7F3B7</accession>
<keyword evidence="4" id="KW-1185">Reference proteome</keyword>
<evidence type="ECO:0000313" key="5">
    <source>
        <dbReference type="Proteomes" id="UP000436801"/>
    </source>
</evidence>
<dbReference type="Proteomes" id="UP000323502">
    <property type="component" value="Unassembled WGS sequence"/>
</dbReference>
<dbReference type="EMBL" id="WSUT01000005">
    <property type="protein sequence ID" value="MWC45247.1"/>
    <property type="molecule type" value="Genomic_DNA"/>
</dbReference>